<feature type="region of interest" description="Disordered" evidence="1">
    <location>
        <begin position="43"/>
        <end position="63"/>
    </location>
</feature>
<evidence type="ECO:0000313" key="3">
    <source>
        <dbReference type="Proteomes" id="UP001201980"/>
    </source>
</evidence>
<dbReference type="EMBL" id="JAKWBI020000667">
    <property type="protein sequence ID" value="KAJ2893063.1"/>
    <property type="molecule type" value="Genomic_DNA"/>
</dbReference>
<evidence type="ECO:0000313" key="2">
    <source>
        <dbReference type="EMBL" id="KAJ2893063.1"/>
    </source>
</evidence>
<organism evidence="2 3">
    <name type="scientific">Zalerion maritima</name>
    <dbReference type="NCBI Taxonomy" id="339359"/>
    <lineage>
        <taxon>Eukaryota</taxon>
        <taxon>Fungi</taxon>
        <taxon>Dikarya</taxon>
        <taxon>Ascomycota</taxon>
        <taxon>Pezizomycotina</taxon>
        <taxon>Sordariomycetes</taxon>
        <taxon>Lulworthiomycetidae</taxon>
        <taxon>Lulworthiales</taxon>
        <taxon>Lulworthiaceae</taxon>
        <taxon>Zalerion</taxon>
    </lineage>
</organism>
<protein>
    <recommendedName>
        <fullName evidence="4">F-box domain-containing protein</fullName>
    </recommendedName>
</protein>
<evidence type="ECO:0000256" key="1">
    <source>
        <dbReference type="SAM" id="MobiDB-lite"/>
    </source>
</evidence>
<name>A0AAD5WMF7_9PEZI</name>
<proteinExistence type="predicted"/>
<feature type="compositionally biased region" description="Basic and acidic residues" evidence="1">
    <location>
        <begin position="94"/>
        <end position="110"/>
    </location>
</feature>
<feature type="compositionally biased region" description="Basic and acidic residues" evidence="1">
    <location>
        <begin position="302"/>
        <end position="316"/>
    </location>
</feature>
<feature type="region of interest" description="Disordered" evidence="1">
    <location>
        <begin position="302"/>
        <end position="342"/>
    </location>
</feature>
<evidence type="ECO:0008006" key="4">
    <source>
        <dbReference type="Google" id="ProtNLM"/>
    </source>
</evidence>
<feature type="region of interest" description="Disordered" evidence="1">
    <location>
        <begin position="81"/>
        <end position="137"/>
    </location>
</feature>
<accession>A0AAD5WMF7</accession>
<dbReference type="InterPro" id="IPR036047">
    <property type="entry name" value="F-box-like_dom_sf"/>
</dbReference>
<reference evidence="2" key="1">
    <citation type="submission" date="2022-07" db="EMBL/GenBank/DDBJ databases">
        <title>Draft genome sequence of Zalerion maritima ATCC 34329, a (micro)plastics degrading marine fungus.</title>
        <authorList>
            <person name="Paco A."/>
            <person name="Goncalves M.F.M."/>
            <person name="Rocha-Santos T.A.P."/>
            <person name="Alves A."/>
        </authorList>
    </citation>
    <scope>NUCLEOTIDE SEQUENCE</scope>
    <source>
        <strain evidence="2">ATCC 34329</strain>
    </source>
</reference>
<comment type="caution">
    <text evidence="2">The sequence shown here is derived from an EMBL/GenBank/DDBJ whole genome shotgun (WGS) entry which is preliminary data.</text>
</comment>
<dbReference type="Proteomes" id="UP001201980">
    <property type="component" value="Unassembled WGS sequence"/>
</dbReference>
<sequence>MVVSKPHDPQAYARFRRCVWDEFIIPHQLLASTPEQSSRYLLDFNRPKSEPPPEAALAPRRLSTTARAAGRFLERLRKIKQRIRKKKARSTSPGKEELKKQDTRGEDTDGRPSMVESDSMEGAAHSDKTSKAGPTPLTRLESLPAEMLREIFFHTRDPYSMVYLALTSRHLLRVASGIKTTSSLKHECIDGSLSHHRRYHNYSHSNRQIQPVPRDRILHFLSLVGPIGDRRFSHICVNCLKWKTADYKNSTDRAKRFGTTRELIVQGVRKKDITPEAYVVMWMSRPEFVDMFCPECIPAKRKADKDRDDAVEENKQSELVNAAKGKRYRSPGRRPGPSWQRV</sequence>
<feature type="compositionally biased region" description="Low complexity" evidence="1">
    <location>
        <begin position="333"/>
        <end position="342"/>
    </location>
</feature>
<dbReference type="AlphaFoldDB" id="A0AAD5WMF7"/>
<dbReference type="SUPFAM" id="SSF81383">
    <property type="entry name" value="F-box domain"/>
    <property type="match status" value="1"/>
</dbReference>
<gene>
    <name evidence="2" type="ORF">MKZ38_009083</name>
</gene>
<keyword evidence="3" id="KW-1185">Reference proteome</keyword>